<dbReference type="InterPro" id="IPR024932">
    <property type="entry name" value="ApbE"/>
</dbReference>
<dbReference type="EMBL" id="FPHM01000072">
    <property type="protein sequence ID" value="SFV61839.1"/>
    <property type="molecule type" value="Genomic_DNA"/>
</dbReference>
<keyword evidence="5" id="KW-0808">Transferase</keyword>
<keyword evidence="8" id="KW-0460">Magnesium</keyword>
<gene>
    <name evidence="11" type="ORF">MNB_SV-13-1606</name>
</gene>
<dbReference type="AlphaFoldDB" id="A0A1W1C7W2"/>
<evidence type="ECO:0000256" key="3">
    <source>
        <dbReference type="ARBA" id="ARBA00016337"/>
    </source>
</evidence>
<accession>A0A1W1C7W2</accession>
<reference evidence="11" key="1">
    <citation type="submission" date="2016-10" db="EMBL/GenBank/DDBJ databases">
        <authorList>
            <person name="de Groot N.N."/>
        </authorList>
    </citation>
    <scope>NUCLEOTIDE SEQUENCE</scope>
</reference>
<dbReference type="Pfam" id="PF02424">
    <property type="entry name" value="ApbE"/>
    <property type="match status" value="1"/>
</dbReference>
<evidence type="ECO:0000256" key="8">
    <source>
        <dbReference type="ARBA" id="ARBA00022842"/>
    </source>
</evidence>
<evidence type="ECO:0000256" key="1">
    <source>
        <dbReference type="ARBA" id="ARBA00001946"/>
    </source>
</evidence>
<dbReference type="InterPro" id="IPR003374">
    <property type="entry name" value="ApbE-like_sf"/>
</dbReference>
<evidence type="ECO:0000256" key="7">
    <source>
        <dbReference type="ARBA" id="ARBA00022827"/>
    </source>
</evidence>
<keyword evidence="11" id="KW-0449">Lipoprotein</keyword>
<proteinExistence type="predicted"/>
<comment type="catalytic activity">
    <reaction evidence="10">
        <text>L-threonyl-[protein] + FAD = FMN-L-threonyl-[protein] + AMP + H(+)</text>
        <dbReference type="Rhea" id="RHEA:36847"/>
        <dbReference type="Rhea" id="RHEA-COMP:11060"/>
        <dbReference type="Rhea" id="RHEA-COMP:11061"/>
        <dbReference type="ChEBI" id="CHEBI:15378"/>
        <dbReference type="ChEBI" id="CHEBI:30013"/>
        <dbReference type="ChEBI" id="CHEBI:57692"/>
        <dbReference type="ChEBI" id="CHEBI:74257"/>
        <dbReference type="ChEBI" id="CHEBI:456215"/>
        <dbReference type="EC" id="2.7.1.180"/>
    </reaction>
</comment>
<evidence type="ECO:0000256" key="2">
    <source>
        <dbReference type="ARBA" id="ARBA00011955"/>
    </source>
</evidence>
<dbReference type="GO" id="GO:0046872">
    <property type="term" value="F:metal ion binding"/>
    <property type="evidence" value="ECO:0007669"/>
    <property type="project" value="UniProtKB-KW"/>
</dbReference>
<dbReference type="SUPFAM" id="SSF143631">
    <property type="entry name" value="ApbE-like"/>
    <property type="match status" value="1"/>
</dbReference>
<organism evidence="11">
    <name type="scientific">hydrothermal vent metagenome</name>
    <dbReference type="NCBI Taxonomy" id="652676"/>
    <lineage>
        <taxon>unclassified sequences</taxon>
        <taxon>metagenomes</taxon>
        <taxon>ecological metagenomes</taxon>
    </lineage>
</organism>
<evidence type="ECO:0000256" key="10">
    <source>
        <dbReference type="ARBA" id="ARBA00048540"/>
    </source>
</evidence>
<evidence type="ECO:0000313" key="11">
    <source>
        <dbReference type="EMBL" id="SFV61839.1"/>
    </source>
</evidence>
<dbReference type="EC" id="2.7.1.180" evidence="2"/>
<protein>
    <recommendedName>
        <fullName evidence="3">FAD:protein FMN transferase</fullName>
        <ecNumber evidence="2">2.7.1.180</ecNumber>
    </recommendedName>
    <alternativeName>
        <fullName evidence="9">Flavin transferase</fullName>
    </alternativeName>
</protein>
<dbReference type="PANTHER" id="PTHR30040">
    <property type="entry name" value="THIAMINE BIOSYNTHESIS LIPOPROTEIN APBE"/>
    <property type="match status" value="1"/>
</dbReference>
<keyword evidence="4" id="KW-0285">Flavoprotein</keyword>
<dbReference type="PANTHER" id="PTHR30040:SF2">
    <property type="entry name" value="FAD:PROTEIN FMN TRANSFERASE"/>
    <property type="match status" value="1"/>
</dbReference>
<sequence>MTTPCEVHLYAHSQEKARKVAMHILDTAKKLEKKYNFYDENSYLSALNQRTLLKLDYQSEEILKKAKYFYKQTKGIFDVTVGTLKQSMSCTSIEEIEAKRDILRPYVGSEHFSIEKSTLTFSNPHTLIDLGGFVKEYAVDMAVKIIKKAKIETALVNFGGDIYALGAKPDGSWFKIGVKNPLAPKSYIQDVYLSNQAFTTSASYARNQKIEGKVYSHIMHTKTMQSEVLSASVLSPSVVESGVYSTALMVDNTLDIPFAKLLIHSDLSQSS</sequence>
<keyword evidence="7" id="KW-0274">FAD</keyword>
<evidence type="ECO:0000256" key="4">
    <source>
        <dbReference type="ARBA" id="ARBA00022630"/>
    </source>
</evidence>
<name>A0A1W1C7W2_9ZZZZ</name>
<evidence type="ECO:0000256" key="9">
    <source>
        <dbReference type="ARBA" id="ARBA00031306"/>
    </source>
</evidence>
<keyword evidence="6" id="KW-0479">Metal-binding</keyword>
<dbReference type="Gene3D" id="3.10.520.10">
    <property type="entry name" value="ApbE-like domains"/>
    <property type="match status" value="1"/>
</dbReference>
<comment type="cofactor">
    <cofactor evidence="1">
        <name>Mg(2+)</name>
        <dbReference type="ChEBI" id="CHEBI:18420"/>
    </cofactor>
</comment>
<dbReference type="GO" id="GO:0016740">
    <property type="term" value="F:transferase activity"/>
    <property type="evidence" value="ECO:0007669"/>
    <property type="project" value="UniProtKB-KW"/>
</dbReference>
<evidence type="ECO:0000256" key="5">
    <source>
        <dbReference type="ARBA" id="ARBA00022679"/>
    </source>
</evidence>
<evidence type="ECO:0000256" key="6">
    <source>
        <dbReference type="ARBA" id="ARBA00022723"/>
    </source>
</evidence>